<keyword evidence="1" id="KW-1133">Transmembrane helix</keyword>
<protein>
    <submittedName>
        <fullName evidence="3">Uncharacterized protein</fullName>
    </submittedName>
</protein>
<reference evidence="4" key="1">
    <citation type="submission" date="2017-01" db="EMBL/GenBank/DDBJ databases">
        <authorList>
            <person name="Wang Y."/>
            <person name="White M."/>
            <person name="Kvist S."/>
            <person name="Moncalvo J.-M."/>
        </authorList>
    </citation>
    <scope>NUCLEOTIDE SEQUENCE [LARGE SCALE GENOMIC DNA]</scope>
    <source>
        <strain evidence="4">COL-18-3</strain>
    </source>
</reference>
<feature type="transmembrane region" description="Helical" evidence="1">
    <location>
        <begin position="30"/>
        <end position="63"/>
    </location>
</feature>
<evidence type="ECO:0000313" key="4">
    <source>
        <dbReference type="Proteomes" id="UP000188320"/>
    </source>
</evidence>
<evidence type="ECO:0000313" key="3">
    <source>
        <dbReference type="EMBL" id="OMH80352.1"/>
    </source>
</evidence>
<gene>
    <name evidence="3" type="ORF">AX774_g6214</name>
    <name evidence="2" type="ORF">AX774_g7283</name>
</gene>
<dbReference type="EMBL" id="LSSK01001596">
    <property type="protein sequence ID" value="OMH79308.1"/>
    <property type="molecule type" value="Genomic_DNA"/>
</dbReference>
<name>A0A1R1PHM1_ZANCU</name>
<evidence type="ECO:0000313" key="2">
    <source>
        <dbReference type="EMBL" id="OMH79308.1"/>
    </source>
</evidence>
<evidence type="ECO:0000256" key="1">
    <source>
        <dbReference type="SAM" id="Phobius"/>
    </source>
</evidence>
<proteinExistence type="predicted"/>
<dbReference type="EMBL" id="LSSK01001216">
    <property type="protein sequence ID" value="OMH80352.1"/>
    <property type="molecule type" value="Genomic_DNA"/>
</dbReference>
<dbReference type="AlphaFoldDB" id="A0A1R1PHM1"/>
<reference evidence="3" key="2">
    <citation type="submission" date="2017-01" db="EMBL/GenBank/DDBJ databases">
        <authorList>
            <person name="Mah S.A."/>
            <person name="Swanson W.J."/>
            <person name="Moy G.W."/>
            <person name="Vacquier V.D."/>
        </authorList>
    </citation>
    <scope>NUCLEOTIDE SEQUENCE [LARGE SCALE GENOMIC DNA]</scope>
    <source>
        <strain evidence="3">COL-18-3</strain>
    </source>
</reference>
<accession>A0A1R1PHM1</accession>
<keyword evidence="4" id="KW-1185">Reference proteome</keyword>
<comment type="caution">
    <text evidence="3">The sequence shown here is derived from an EMBL/GenBank/DDBJ whole genome shotgun (WGS) entry which is preliminary data.</text>
</comment>
<keyword evidence="1" id="KW-0812">Transmembrane</keyword>
<keyword evidence="1" id="KW-0472">Membrane</keyword>
<sequence length="102" mass="11600">MIFAIFFVGVSAPLFPLALSRSIPSTVSSISPMLVFVLIFASAPSFPLFFSRLLHLLVFILFLNQMKRIKDEFHTWICPKVPSIKYSTDVFCRIVVIFPQCV</sequence>
<dbReference type="Proteomes" id="UP000188320">
    <property type="component" value="Unassembled WGS sequence"/>
</dbReference>
<organism evidence="3 4">
    <name type="scientific">Zancudomyces culisetae</name>
    <name type="common">Gut fungus</name>
    <name type="synonym">Smittium culisetae</name>
    <dbReference type="NCBI Taxonomy" id="1213189"/>
    <lineage>
        <taxon>Eukaryota</taxon>
        <taxon>Fungi</taxon>
        <taxon>Fungi incertae sedis</taxon>
        <taxon>Zoopagomycota</taxon>
        <taxon>Kickxellomycotina</taxon>
        <taxon>Harpellomycetes</taxon>
        <taxon>Harpellales</taxon>
        <taxon>Legeriomycetaceae</taxon>
        <taxon>Zancudomyces</taxon>
    </lineage>
</organism>